<dbReference type="Proteomes" id="UP000030752">
    <property type="component" value="Unassembled WGS sequence"/>
</dbReference>
<evidence type="ECO:0000313" key="2">
    <source>
        <dbReference type="EMBL" id="ETN39816.1"/>
    </source>
</evidence>
<dbReference type="HOGENOM" id="CLU_491769_0_0_1"/>
<sequence length="554" mass="63058">MFISWNEQRTANTREKELIKARVRAHAARIAHQRQLDRQKRPPASTPTKNEPRRPQSRRPLSIPPAWHGGSDPFNCRAIQISPQLNQLLDFVSRVWVPASHIQLPDPFPESIRSAFCTEWMLHPTESLDDDAMAITILLPYASALATLTKSPDLEKQSIEMKLKTMSKLRTSLAEVHKATSTPLATIEMLDPKLKTLDPDQYTITAAQSGPPVTSEDSVVAMAQALFIAAVNDNSFAEATFHGEMLQRLMKRQTDRYGFASLNSDVLCQALVYDLVRAQLTFTPSIFDLEGWLGSCQSAFRPIVLQQFQTFREKMSTCLDPSLADTPLQQAYLGTHQCFFLWSATKDPEIYVEPDEIWSYVTVANAAMQLWATNYLLELQQVIDAPTFALKLDLETQAQWLVRACLTLGLLLWQVTNLADLRIAGQSFWPRGTIIFEMLHRYFSHLFELSRSLPVAFTSRHENAFIFFSWMGAVWVNRTAESPAKVADSFFHRVICRLAAQRGLQDTDSIREIVKSFLPSLLLLAQDWKWLERLLPNEGAVIERKCKHPTIDRR</sequence>
<evidence type="ECO:0008006" key="4">
    <source>
        <dbReference type="Google" id="ProtNLM"/>
    </source>
</evidence>
<dbReference type="InParanoid" id="W2RTI0"/>
<dbReference type="EMBL" id="KB822721">
    <property type="protein sequence ID" value="ETN39816.1"/>
    <property type="molecule type" value="Genomic_DNA"/>
</dbReference>
<evidence type="ECO:0000256" key="1">
    <source>
        <dbReference type="SAM" id="MobiDB-lite"/>
    </source>
</evidence>
<name>W2RTI0_CYPE1</name>
<dbReference type="AlphaFoldDB" id="W2RTI0"/>
<dbReference type="VEuPathDB" id="FungiDB:HMPREF1541_06042"/>
<dbReference type="OrthoDB" id="4132346at2759"/>
<evidence type="ECO:0000313" key="3">
    <source>
        <dbReference type="Proteomes" id="UP000030752"/>
    </source>
</evidence>
<keyword evidence="3" id="KW-1185">Reference proteome</keyword>
<feature type="region of interest" description="Disordered" evidence="1">
    <location>
        <begin position="29"/>
        <end position="66"/>
    </location>
</feature>
<dbReference type="RefSeq" id="XP_008718601.1">
    <property type="nucleotide sequence ID" value="XM_008720379.1"/>
</dbReference>
<gene>
    <name evidence="2" type="ORF">HMPREF1541_06042</name>
</gene>
<dbReference type="GeneID" id="19973381"/>
<proteinExistence type="predicted"/>
<reference evidence="2 3" key="1">
    <citation type="submission" date="2013-03" db="EMBL/GenBank/DDBJ databases">
        <title>The Genome Sequence of Phialophora europaea CBS 101466.</title>
        <authorList>
            <consortium name="The Broad Institute Genomics Platform"/>
            <person name="Cuomo C."/>
            <person name="de Hoog S."/>
            <person name="Gorbushina A."/>
            <person name="Walker B."/>
            <person name="Young S.K."/>
            <person name="Zeng Q."/>
            <person name="Gargeya S."/>
            <person name="Fitzgerald M."/>
            <person name="Haas B."/>
            <person name="Abouelleil A."/>
            <person name="Allen A.W."/>
            <person name="Alvarado L."/>
            <person name="Arachchi H.M."/>
            <person name="Berlin A.M."/>
            <person name="Chapman S.B."/>
            <person name="Gainer-Dewar J."/>
            <person name="Goldberg J."/>
            <person name="Griggs A."/>
            <person name="Gujja S."/>
            <person name="Hansen M."/>
            <person name="Howarth C."/>
            <person name="Imamovic A."/>
            <person name="Ireland A."/>
            <person name="Larimer J."/>
            <person name="McCowan C."/>
            <person name="Murphy C."/>
            <person name="Pearson M."/>
            <person name="Poon T.W."/>
            <person name="Priest M."/>
            <person name="Roberts A."/>
            <person name="Saif S."/>
            <person name="Shea T."/>
            <person name="Sisk P."/>
            <person name="Sykes S."/>
            <person name="Wortman J."/>
            <person name="Nusbaum C."/>
            <person name="Birren B."/>
        </authorList>
    </citation>
    <scope>NUCLEOTIDE SEQUENCE [LARGE SCALE GENOMIC DNA]</scope>
    <source>
        <strain evidence="2 3">CBS 101466</strain>
    </source>
</reference>
<accession>W2RTI0</accession>
<organism evidence="2 3">
    <name type="scientific">Cyphellophora europaea (strain CBS 101466)</name>
    <name type="common">Phialophora europaea</name>
    <dbReference type="NCBI Taxonomy" id="1220924"/>
    <lineage>
        <taxon>Eukaryota</taxon>
        <taxon>Fungi</taxon>
        <taxon>Dikarya</taxon>
        <taxon>Ascomycota</taxon>
        <taxon>Pezizomycotina</taxon>
        <taxon>Eurotiomycetes</taxon>
        <taxon>Chaetothyriomycetidae</taxon>
        <taxon>Chaetothyriales</taxon>
        <taxon>Cyphellophoraceae</taxon>
        <taxon>Cyphellophora</taxon>
    </lineage>
</organism>
<protein>
    <recommendedName>
        <fullName evidence="4">Transcription factor domain-containing protein</fullName>
    </recommendedName>
</protein>